<protein>
    <submittedName>
        <fullName evidence="1">Uncharacterized protein</fullName>
    </submittedName>
</protein>
<keyword evidence="2" id="KW-1185">Reference proteome</keyword>
<gene>
    <name evidence="1" type="ORF">AVEN_263846_1</name>
</gene>
<sequence>MFSTYIVTASHRARWSTYYALTTTKASLRQLASSEGRCGSEISSEITTKGGQIIVAHHSLYPCALRTGYSRGWDSGVNDHPDCENPIHVVPSQKVPVLKGPGEKKSHQD</sequence>
<dbReference type="EMBL" id="BGPR01000471">
    <property type="protein sequence ID" value="GBM21997.1"/>
    <property type="molecule type" value="Genomic_DNA"/>
</dbReference>
<reference evidence="1 2" key="1">
    <citation type="journal article" date="2019" name="Sci. Rep.">
        <title>Orb-weaving spider Araneus ventricosus genome elucidates the spidroin gene catalogue.</title>
        <authorList>
            <person name="Kono N."/>
            <person name="Nakamura H."/>
            <person name="Ohtoshi R."/>
            <person name="Moran D.A.P."/>
            <person name="Shinohara A."/>
            <person name="Yoshida Y."/>
            <person name="Fujiwara M."/>
            <person name="Mori M."/>
            <person name="Tomita M."/>
            <person name="Arakawa K."/>
        </authorList>
    </citation>
    <scope>NUCLEOTIDE SEQUENCE [LARGE SCALE GENOMIC DNA]</scope>
</reference>
<organism evidence="1 2">
    <name type="scientific">Araneus ventricosus</name>
    <name type="common">Orbweaver spider</name>
    <name type="synonym">Epeira ventricosa</name>
    <dbReference type="NCBI Taxonomy" id="182803"/>
    <lineage>
        <taxon>Eukaryota</taxon>
        <taxon>Metazoa</taxon>
        <taxon>Ecdysozoa</taxon>
        <taxon>Arthropoda</taxon>
        <taxon>Chelicerata</taxon>
        <taxon>Arachnida</taxon>
        <taxon>Araneae</taxon>
        <taxon>Araneomorphae</taxon>
        <taxon>Entelegynae</taxon>
        <taxon>Araneoidea</taxon>
        <taxon>Araneidae</taxon>
        <taxon>Araneus</taxon>
    </lineage>
</organism>
<name>A0A4Y2E023_ARAVE</name>
<evidence type="ECO:0000313" key="1">
    <source>
        <dbReference type="EMBL" id="GBM21997.1"/>
    </source>
</evidence>
<dbReference type="AlphaFoldDB" id="A0A4Y2E023"/>
<comment type="caution">
    <text evidence="1">The sequence shown here is derived from an EMBL/GenBank/DDBJ whole genome shotgun (WGS) entry which is preliminary data.</text>
</comment>
<evidence type="ECO:0000313" key="2">
    <source>
        <dbReference type="Proteomes" id="UP000499080"/>
    </source>
</evidence>
<dbReference type="Proteomes" id="UP000499080">
    <property type="component" value="Unassembled WGS sequence"/>
</dbReference>
<proteinExistence type="predicted"/>
<accession>A0A4Y2E023</accession>